<dbReference type="PROSITE" id="PS00061">
    <property type="entry name" value="ADH_SHORT"/>
    <property type="match status" value="1"/>
</dbReference>
<dbReference type="InterPro" id="IPR050259">
    <property type="entry name" value="SDR"/>
</dbReference>
<proteinExistence type="inferred from homology"/>
<reference evidence="5 6" key="1">
    <citation type="submission" date="2019-05" db="EMBL/GenBank/DDBJ databases">
        <title>Draft Genome of Bradyrhizobium elkanii strain SEMIA 938, Used in Commercial Inoculants for Lupinus spp. in Brazil.</title>
        <authorList>
            <person name="Hungria M."/>
            <person name="Delamuta J.R.M."/>
            <person name="Ribeiro R.A."/>
            <person name="Nogueira M.A."/>
        </authorList>
    </citation>
    <scope>NUCLEOTIDE SEQUENCE [LARGE SCALE GENOMIC DNA]</scope>
    <source>
        <strain evidence="5 6">Semia 938</strain>
    </source>
</reference>
<dbReference type="PRINTS" id="PR00080">
    <property type="entry name" value="SDRFAMILY"/>
</dbReference>
<evidence type="ECO:0000256" key="1">
    <source>
        <dbReference type="ARBA" id="ARBA00006484"/>
    </source>
</evidence>
<evidence type="ECO:0000256" key="3">
    <source>
        <dbReference type="RuleBase" id="RU000363"/>
    </source>
</evidence>
<dbReference type="InterPro" id="IPR057326">
    <property type="entry name" value="KR_dom"/>
</dbReference>
<dbReference type="AlphaFoldDB" id="A0A4U6S765"/>
<gene>
    <name evidence="5" type="ORF">FDV58_05870</name>
</gene>
<dbReference type="InterPro" id="IPR036291">
    <property type="entry name" value="NAD(P)-bd_dom_sf"/>
</dbReference>
<dbReference type="InterPro" id="IPR020904">
    <property type="entry name" value="Sc_DH/Rdtase_CS"/>
</dbReference>
<dbReference type="GO" id="GO:0032787">
    <property type="term" value="P:monocarboxylic acid metabolic process"/>
    <property type="evidence" value="ECO:0007669"/>
    <property type="project" value="UniProtKB-ARBA"/>
</dbReference>
<dbReference type="Proteomes" id="UP000305095">
    <property type="component" value="Unassembled WGS sequence"/>
</dbReference>
<dbReference type="GO" id="GO:0016491">
    <property type="term" value="F:oxidoreductase activity"/>
    <property type="evidence" value="ECO:0007669"/>
    <property type="project" value="UniProtKB-KW"/>
</dbReference>
<comment type="caution">
    <text evidence="5">The sequence shown here is derived from an EMBL/GenBank/DDBJ whole genome shotgun (WGS) entry which is preliminary data.</text>
</comment>
<dbReference type="InterPro" id="IPR002347">
    <property type="entry name" value="SDR_fam"/>
</dbReference>
<evidence type="ECO:0000259" key="4">
    <source>
        <dbReference type="SMART" id="SM00822"/>
    </source>
</evidence>
<protein>
    <submittedName>
        <fullName evidence="5">3-oxoacyl-ACP reductase FabG</fullName>
    </submittedName>
</protein>
<accession>A0A4U6S765</accession>
<feature type="domain" description="Ketoreductase" evidence="4">
    <location>
        <begin position="9"/>
        <end position="189"/>
    </location>
</feature>
<dbReference type="PANTHER" id="PTHR42879:SF2">
    <property type="entry name" value="3-OXOACYL-[ACYL-CARRIER-PROTEIN] REDUCTASE FABG"/>
    <property type="match status" value="1"/>
</dbReference>
<evidence type="ECO:0000313" key="5">
    <source>
        <dbReference type="EMBL" id="TKV82853.1"/>
    </source>
</evidence>
<evidence type="ECO:0000313" key="6">
    <source>
        <dbReference type="Proteomes" id="UP000305095"/>
    </source>
</evidence>
<comment type="similarity">
    <text evidence="1 3">Belongs to the short-chain dehydrogenases/reductases (SDR) family.</text>
</comment>
<sequence length="244" mass="25161">MTTSSLHGHVALVTGGSRGIGAAIVKMLADAGAAIAINYRERSAAAETLAKGITAAGGRAVAIAGDVSEAAAVATLLERAKSELGPVDILVNNAGIAIVRGVDDLTEEDFDRTITVNLKSAFLCTQAVLPMMRTRKWGRIVNISSGAARGAGSIGPHYNASKAAMEGLTRGYAARLVKEGITVNAVAPSLIETDMMKGQSELVSRIPMGRFGTAEEVAQAVMLLVNNPYMTGQTIAMSGGMAFN</sequence>
<dbReference type="Pfam" id="PF00106">
    <property type="entry name" value="adh_short"/>
    <property type="match status" value="1"/>
</dbReference>
<evidence type="ECO:0000256" key="2">
    <source>
        <dbReference type="ARBA" id="ARBA00023002"/>
    </source>
</evidence>
<organism evidence="5 6">
    <name type="scientific">Bradyrhizobium elkanii</name>
    <dbReference type="NCBI Taxonomy" id="29448"/>
    <lineage>
        <taxon>Bacteria</taxon>
        <taxon>Pseudomonadati</taxon>
        <taxon>Pseudomonadota</taxon>
        <taxon>Alphaproteobacteria</taxon>
        <taxon>Hyphomicrobiales</taxon>
        <taxon>Nitrobacteraceae</taxon>
        <taxon>Bradyrhizobium</taxon>
    </lineage>
</organism>
<name>A0A4U6S765_BRAEL</name>
<dbReference type="Gene3D" id="3.40.50.720">
    <property type="entry name" value="NAD(P)-binding Rossmann-like Domain"/>
    <property type="match status" value="1"/>
</dbReference>
<dbReference type="SMART" id="SM00822">
    <property type="entry name" value="PKS_KR"/>
    <property type="match status" value="1"/>
</dbReference>
<dbReference type="PRINTS" id="PR00081">
    <property type="entry name" value="GDHRDH"/>
</dbReference>
<keyword evidence="2" id="KW-0560">Oxidoreductase</keyword>
<dbReference type="FunFam" id="3.40.50.720:FF:000173">
    <property type="entry name" value="3-oxoacyl-[acyl-carrier protein] reductase"/>
    <property type="match status" value="1"/>
</dbReference>
<dbReference type="SUPFAM" id="SSF51735">
    <property type="entry name" value="NAD(P)-binding Rossmann-fold domains"/>
    <property type="match status" value="1"/>
</dbReference>
<dbReference type="EMBL" id="SZZP01000003">
    <property type="protein sequence ID" value="TKV82853.1"/>
    <property type="molecule type" value="Genomic_DNA"/>
</dbReference>
<dbReference type="PANTHER" id="PTHR42879">
    <property type="entry name" value="3-OXOACYL-(ACYL-CARRIER-PROTEIN) REDUCTASE"/>
    <property type="match status" value="1"/>
</dbReference>
<dbReference type="RefSeq" id="WP_137477193.1">
    <property type="nucleotide sequence ID" value="NZ_SZZP01000003.1"/>
</dbReference>